<proteinExistence type="predicted"/>
<evidence type="ECO:0008006" key="2">
    <source>
        <dbReference type="Google" id="ProtNLM"/>
    </source>
</evidence>
<accession>A0A8S5TAK9</accession>
<organism evidence="1">
    <name type="scientific">Siphoviridae sp. ctwuP1</name>
    <dbReference type="NCBI Taxonomy" id="2827972"/>
    <lineage>
        <taxon>Viruses</taxon>
        <taxon>Duplodnaviria</taxon>
        <taxon>Heunggongvirae</taxon>
        <taxon>Uroviricota</taxon>
        <taxon>Caudoviricetes</taxon>
    </lineage>
</organism>
<dbReference type="EMBL" id="BK032787">
    <property type="protein sequence ID" value="DAF60357.1"/>
    <property type="molecule type" value="Genomic_DNA"/>
</dbReference>
<sequence length="107" mass="12380">MFDVTTLSKRYFGLRLTVEADDGKRDIDLEIEPPKLKTMKRLMALSKSGEDENQIDMLTDAMQKLLSKNKSGYKVPRELIEELNFDELQAILEAFLSWIAEVQNQKN</sequence>
<protein>
    <recommendedName>
        <fullName evidence="2">Tail assembly chaperone</fullName>
    </recommendedName>
</protein>
<reference evidence="1" key="1">
    <citation type="journal article" date="2021" name="Proc. Natl. Acad. Sci. U.S.A.">
        <title>A Catalog of Tens of Thousands of Viruses from Human Metagenomes Reveals Hidden Associations with Chronic Diseases.</title>
        <authorList>
            <person name="Tisza M.J."/>
            <person name="Buck C.B."/>
        </authorList>
    </citation>
    <scope>NUCLEOTIDE SEQUENCE</scope>
    <source>
        <strain evidence="1">CtwuP1</strain>
    </source>
</reference>
<name>A0A8S5TAK9_9CAUD</name>
<evidence type="ECO:0000313" key="1">
    <source>
        <dbReference type="EMBL" id="DAF60357.1"/>
    </source>
</evidence>